<name>T1BX24_9ZZZZ</name>
<dbReference type="GO" id="GO:0016651">
    <property type="term" value="F:oxidoreductase activity, acting on NAD(P)H"/>
    <property type="evidence" value="ECO:0007669"/>
    <property type="project" value="InterPro"/>
</dbReference>
<gene>
    <name evidence="2" type="ORF">B1B_03359</name>
</gene>
<dbReference type="GO" id="GO:0051287">
    <property type="term" value="F:NAD binding"/>
    <property type="evidence" value="ECO:0007669"/>
    <property type="project" value="InterPro"/>
</dbReference>
<protein>
    <submittedName>
        <fullName evidence="2">NADH dehydrogenase I, D subunit</fullName>
    </submittedName>
</protein>
<reference evidence="2" key="1">
    <citation type="submission" date="2013-08" db="EMBL/GenBank/DDBJ databases">
        <authorList>
            <person name="Mendez C."/>
            <person name="Richter M."/>
            <person name="Ferrer M."/>
            <person name="Sanchez J."/>
        </authorList>
    </citation>
    <scope>NUCLEOTIDE SEQUENCE</scope>
</reference>
<evidence type="ECO:0000313" key="2">
    <source>
        <dbReference type="EMBL" id="EQD73168.1"/>
    </source>
</evidence>
<reference evidence="2" key="2">
    <citation type="journal article" date="2014" name="ISME J.">
        <title>Microbial stratification in low pH oxic and suboxic macroscopic growths along an acid mine drainage.</title>
        <authorList>
            <person name="Mendez-Garcia C."/>
            <person name="Mesa V."/>
            <person name="Sprenger R.R."/>
            <person name="Richter M."/>
            <person name="Diez M.S."/>
            <person name="Solano J."/>
            <person name="Bargiela R."/>
            <person name="Golyshina O.V."/>
            <person name="Manteca A."/>
            <person name="Ramos J.L."/>
            <person name="Gallego J.R."/>
            <person name="Llorente I."/>
            <person name="Martins Dos Santos V.A."/>
            <person name="Jensen O.N."/>
            <person name="Pelaez A.I."/>
            <person name="Sanchez J."/>
            <person name="Ferrer M."/>
        </authorList>
    </citation>
    <scope>NUCLEOTIDE SEQUENCE</scope>
</reference>
<evidence type="ECO:0000259" key="1">
    <source>
        <dbReference type="Pfam" id="PF00346"/>
    </source>
</evidence>
<dbReference type="InterPro" id="IPR022885">
    <property type="entry name" value="NDH1_su_D/H"/>
</dbReference>
<sequence>MCSELQRLASHLMWYAAFVQDLGLMTPFLYGMRDRDLILDLLQSFTGARMTYEYMRVGGVRNDIPVGFTDRCRKVMDWLEARFREYEDLCDKSDIFLKRTVGVGVLKARECIADGVTGPMLRSAGVPRDIRKDRPYSVYDELEFDVALHDGADVFGRYRVRMEEMRQSLRIVRQTLDYLDRSPGRVLSERIPRFVGAPSPPPGSESYILRRGYPKGVGFA</sequence>
<dbReference type="GO" id="GO:0048038">
    <property type="term" value="F:quinone binding"/>
    <property type="evidence" value="ECO:0007669"/>
    <property type="project" value="InterPro"/>
</dbReference>
<dbReference type="InterPro" id="IPR029014">
    <property type="entry name" value="NiFe-Hase_large"/>
</dbReference>
<dbReference type="SUPFAM" id="SSF56762">
    <property type="entry name" value="HydB/Nqo4-like"/>
    <property type="match status" value="1"/>
</dbReference>
<proteinExistence type="predicted"/>
<dbReference type="EMBL" id="AUZY01002064">
    <property type="protein sequence ID" value="EQD73168.1"/>
    <property type="molecule type" value="Genomic_DNA"/>
</dbReference>
<dbReference type="PANTHER" id="PTHR11993:SF10">
    <property type="entry name" value="NADH DEHYDROGENASE [UBIQUINONE] IRON-SULFUR PROTEIN 2, MITOCHONDRIAL"/>
    <property type="match status" value="1"/>
</dbReference>
<dbReference type="InterPro" id="IPR001135">
    <property type="entry name" value="NADH_Q_OxRdtase_suD"/>
</dbReference>
<dbReference type="Gene3D" id="1.10.645.10">
    <property type="entry name" value="Cytochrome-c3 Hydrogenase, chain B"/>
    <property type="match status" value="1"/>
</dbReference>
<comment type="caution">
    <text evidence="2">The sequence shown here is derived from an EMBL/GenBank/DDBJ whole genome shotgun (WGS) entry which is preliminary data.</text>
</comment>
<organism evidence="2">
    <name type="scientific">mine drainage metagenome</name>
    <dbReference type="NCBI Taxonomy" id="410659"/>
    <lineage>
        <taxon>unclassified sequences</taxon>
        <taxon>metagenomes</taxon>
        <taxon>ecological metagenomes</taxon>
    </lineage>
</organism>
<dbReference type="AlphaFoldDB" id="T1BX24"/>
<dbReference type="PANTHER" id="PTHR11993">
    <property type="entry name" value="NADH-UBIQUINONE OXIDOREDUCTASE 49 KDA SUBUNIT"/>
    <property type="match status" value="1"/>
</dbReference>
<dbReference type="Pfam" id="PF00346">
    <property type="entry name" value="Complex1_49kDa"/>
    <property type="match status" value="1"/>
</dbReference>
<feature type="domain" description="NADH-quinone oxidoreductase subunit D" evidence="1">
    <location>
        <begin position="21"/>
        <end position="184"/>
    </location>
</feature>
<feature type="non-terminal residue" evidence="2">
    <location>
        <position position="220"/>
    </location>
</feature>
<accession>T1BX24</accession>